<keyword evidence="1" id="KW-1133">Transmembrane helix</keyword>
<proteinExistence type="predicted"/>
<organism evidence="2 3">
    <name type="scientific">Acinetobacter schindleri</name>
    <dbReference type="NCBI Taxonomy" id="108981"/>
    <lineage>
        <taxon>Bacteria</taxon>
        <taxon>Pseudomonadati</taxon>
        <taxon>Pseudomonadota</taxon>
        <taxon>Gammaproteobacteria</taxon>
        <taxon>Moraxellales</taxon>
        <taxon>Moraxellaceae</taxon>
        <taxon>Acinetobacter</taxon>
    </lineage>
</organism>
<keyword evidence="1" id="KW-0812">Transmembrane</keyword>
<sequence length="174" mass="20169">MNEKGVYLLSTVALFLILWLIGYQVHNEIHREELALNRTSSLAFYGMNTHTPFLDHQAESLNQAVQRRGVVRNQSQSLNQQRAQFVSDFASMLFAMQGGHKPEYLQLRIFLNRQQTLLENKALKQEEALANINLLQTFLPEYQHELTRASAKLKTRYSYYETDIISDEMSLSTV</sequence>
<protein>
    <submittedName>
        <fullName evidence="2">Uncharacterized protein</fullName>
    </submittedName>
</protein>
<accession>A0AAE6WVR8</accession>
<feature type="transmembrane region" description="Helical" evidence="1">
    <location>
        <begin position="6"/>
        <end position="25"/>
    </location>
</feature>
<dbReference type="EMBL" id="CP044463">
    <property type="protein sequence ID" value="QIC67312.1"/>
    <property type="molecule type" value="Genomic_DNA"/>
</dbReference>
<dbReference type="Proteomes" id="UP000503505">
    <property type="component" value="Chromosome"/>
</dbReference>
<dbReference type="AlphaFoldDB" id="A0AAE6WVR8"/>
<dbReference type="RefSeq" id="WP_163171380.1">
    <property type="nucleotide sequence ID" value="NZ_CP044463.1"/>
</dbReference>
<reference evidence="2 3" key="1">
    <citation type="submission" date="2019-09" db="EMBL/GenBank/DDBJ databases">
        <title>Non-baumannii Acinetobacter spp. carrying blaNDM-1 isolated in China.</title>
        <authorList>
            <person name="Cui C."/>
            <person name="Chen C."/>
            <person name="Sun J."/>
            <person name="Liu Y."/>
        </authorList>
    </citation>
    <scope>NUCLEOTIDE SEQUENCE [LARGE SCALE GENOMIC DNA]</scope>
    <source>
        <strain evidence="2 3">HZE23-1</strain>
    </source>
</reference>
<evidence type="ECO:0000313" key="2">
    <source>
        <dbReference type="EMBL" id="QIC67312.1"/>
    </source>
</evidence>
<evidence type="ECO:0000256" key="1">
    <source>
        <dbReference type="SAM" id="Phobius"/>
    </source>
</evidence>
<gene>
    <name evidence="2" type="ORF">FSC10_07980</name>
</gene>
<name>A0AAE6WVR8_9GAMM</name>
<evidence type="ECO:0000313" key="3">
    <source>
        <dbReference type="Proteomes" id="UP000503505"/>
    </source>
</evidence>
<keyword evidence="1" id="KW-0472">Membrane</keyword>